<proteinExistence type="predicted"/>
<dbReference type="Proteomes" id="UP001642409">
    <property type="component" value="Unassembled WGS sequence"/>
</dbReference>
<accession>A0AA86RM94</accession>
<organism evidence="1">
    <name type="scientific">Hexamita inflata</name>
    <dbReference type="NCBI Taxonomy" id="28002"/>
    <lineage>
        <taxon>Eukaryota</taxon>
        <taxon>Metamonada</taxon>
        <taxon>Diplomonadida</taxon>
        <taxon>Hexamitidae</taxon>
        <taxon>Hexamitinae</taxon>
        <taxon>Hexamita</taxon>
    </lineage>
</organism>
<evidence type="ECO:0000313" key="3">
    <source>
        <dbReference type="Proteomes" id="UP001642409"/>
    </source>
</evidence>
<evidence type="ECO:0000313" key="1">
    <source>
        <dbReference type="EMBL" id="CAI9976173.1"/>
    </source>
</evidence>
<reference evidence="2 3" key="2">
    <citation type="submission" date="2024-07" db="EMBL/GenBank/DDBJ databases">
        <authorList>
            <person name="Akdeniz Z."/>
        </authorList>
    </citation>
    <scope>NUCLEOTIDE SEQUENCE [LARGE SCALE GENOMIC DNA]</scope>
</reference>
<comment type="caution">
    <text evidence="1">The sequence shown here is derived from an EMBL/GenBank/DDBJ whole genome shotgun (WGS) entry which is preliminary data.</text>
</comment>
<name>A0AA86RM94_9EUKA</name>
<dbReference type="EMBL" id="CAXDID020000293">
    <property type="protein sequence ID" value="CAL6072124.1"/>
    <property type="molecule type" value="Genomic_DNA"/>
</dbReference>
<gene>
    <name evidence="2" type="ORF">HINF_LOCUS55475</name>
    <name evidence="1" type="ORF">HINF_LOCUS63818</name>
</gene>
<dbReference type="AlphaFoldDB" id="A0AA86RM94"/>
<reference evidence="1" key="1">
    <citation type="submission" date="2023-06" db="EMBL/GenBank/DDBJ databases">
        <authorList>
            <person name="Kurt Z."/>
        </authorList>
    </citation>
    <scope>NUCLEOTIDE SEQUENCE</scope>
</reference>
<sequence length="110" mass="12467">MLDQVSADIRSLSVAEDLIVRLCATNAIVFDMSKLLDYIVIISMHYTNAFCTTVTFHTPLPLTLLFFQEPDFTGMLVFTHIFTALAKDSITAITTHFPKIKDKYSTHIHK</sequence>
<evidence type="ECO:0000313" key="2">
    <source>
        <dbReference type="EMBL" id="CAL6072124.1"/>
    </source>
</evidence>
<dbReference type="EMBL" id="CATOUU010001172">
    <property type="protein sequence ID" value="CAI9976173.1"/>
    <property type="molecule type" value="Genomic_DNA"/>
</dbReference>
<keyword evidence="3" id="KW-1185">Reference proteome</keyword>
<protein>
    <submittedName>
        <fullName evidence="2">Hypothetical_protein</fullName>
    </submittedName>
</protein>